<gene>
    <name evidence="9" type="ORF">AB1Y20_019091</name>
</gene>
<reference evidence="9 10" key="1">
    <citation type="journal article" date="2024" name="Science">
        <title>Giant polyketide synthase enzymes in the biosynthesis of giant marine polyether toxins.</title>
        <authorList>
            <person name="Fallon T.R."/>
            <person name="Shende V.V."/>
            <person name="Wierzbicki I.H."/>
            <person name="Pendleton A.L."/>
            <person name="Watervoot N.F."/>
            <person name="Auber R.P."/>
            <person name="Gonzalez D.J."/>
            <person name="Wisecaver J.H."/>
            <person name="Moore B.S."/>
        </authorList>
    </citation>
    <scope>NUCLEOTIDE SEQUENCE [LARGE SCALE GENOMIC DNA]</scope>
    <source>
        <strain evidence="9 10">12B1</strain>
    </source>
</reference>
<sequence>MARGVDSAELFNLLQHQKTWPSAGPPILLDLRGPDAFAARHIRAAHRASLTREGTLDLPPHVSWGGKAVCLYDEQPESLDDHPVCRAVLAEGSARAVLVLRDAYSAFEAQFRFLTTRGDSASAMKRPIYPSCILPGLLYLGDLADASALPRLREHLHITHAVTALAELPPSLKASLAEWRGTHVWCNVRDVEQADIKEHFDRAYEAIEAARAAGTAVLVHCSRGVSRSASLCMAYLMRREGMSAADAKEFVQKRRPIVQPNEGFWRCLQEFEKERSGGRSGVYVPRKTKALDELECELPPSWAAAPTHTKARLVVAKGGEVVDELEVGEHEMYTFGRSLTCDFQLEHPSASRQHAALVHHENGGVYLIDLKASHGTAVNGKPLKPFEAYLLREGAEVTFGASTRSYKLVGIPTAASSSWKDANDEEAHASGSKRPYQPPMHPKKWEKKKRRWLNGPKAHSKMSENERVAQMAGSGSGCMGPGFD</sequence>
<feature type="domain" description="FHA" evidence="6">
    <location>
        <begin position="333"/>
        <end position="383"/>
    </location>
</feature>
<proteinExistence type="inferred from homology"/>
<accession>A0AB34JT57</accession>
<feature type="compositionally biased region" description="Basic residues" evidence="5">
    <location>
        <begin position="441"/>
        <end position="452"/>
    </location>
</feature>
<feature type="domain" description="Tyrosine specific protein phosphatases" evidence="8">
    <location>
        <begin position="198"/>
        <end position="256"/>
    </location>
</feature>
<dbReference type="PANTHER" id="PTHR10159">
    <property type="entry name" value="DUAL SPECIFICITY PROTEIN PHOSPHATASE"/>
    <property type="match status" value="1"/>
</dbReference>
<dbReference type="Pfam" id="PF00498">
    <property type="entry name" value="FHA"/>
    <property type="match status" value="1"/>
</dbReference>
<dbReference type="CDD" id="cd14498">
    <property type="entry name" value="DSP"/>
    <property type="match status" value="1"/>
</dbReference>
<dbReference type="AlphaFoldDB" id="A0AB34JT57"/>
<evidence type="ECO:0000256" key="2">
    <source>
        <dbReference type="ARBA" id="ARBA00013064"/>
    </source>
</evidence>
<name>A0AB34JT57_PRYPA</name>
<dbReference type="Proteomes" id="UP001515480">
    <property type="component" value="Unassembled WGS sequence"/>
</dbReference>
<dbReference type="EC" id="3.1.3.48" evidence="2"/>
<dbReference type="SMART" id="SM00240">
    <property type="entry name" value="FHA"/>
    <property type="match status" value="1"/>
</dbReference>
<dbReference type="EMBL" id="JBGBPQ010000005">
    <property type="protein sequence ID" value="KAL1524182.1"/>
    <property type="molecule type" value="Genomic_DNA"/>
</dbReference>
<dbReference type="InterPro" id="IPR000340">
    <property type="entry name" value="Dual-sp_phosphatase_cat-dom"/>
</dbReference>
<dbReference type="GO" id="GO:0017017">
    <property type="term" value="F:MAP kinase tyrosine/serine/threonine phosphatase activity"/>
    <property type="evidence" value="ECO:0007669"/>
    <property type="project" value="TreeGrafter"/>
</dbReference>
<dbReference type="PANTHER" id="PTHR10159:SF519">
    <property type="entry name" value="DUAL SPECIFICITY PROTEIN PHOSPHATASE MPK3"/>
    <property type="match status" value="1"/>
</dbReference>
<keyword evidence="3" id="KW-0378">Hydrolase</keyword>
<dbReference type="PROSITE" id="PS50006">
    <property type="entry name" value="FHA_DOMAIN"/>
    <property type="match status" value="1"/>
</dbReference>
<dbReference type="PROSITE" id="PS00383">
    <property type="entry name" value="TYR_PHOSPHATASE_1"/>
    <property type="match status" value="1"/>
</dbReference>
<evidence type="ECO:0000313" key="9">
    <source>
        <dbReference type="EMBL" id="KAL1524182.1"/>
    </source>
</evidence>
<keyword evidence="10" id="KW-1185">Reference proteome</keyword>
<evidence type="ECO:0000256" key="3">
    <source>
        <dbReference type="ARBA" id="ARBA00022801"/>
    </source>
</evidence>
<evidence type="ECO:0000259" key="6">
    <source>
        <dbReference type="PROSITE" id="PS50006"/>
    </source>
</evidence>
<evidence type="ECO:0000259" key="8">
    <source>
        <dbReference type="PROSITE" id="PS50056"/>
    </source>
</evidence>
<dbReference type="InterPro" id="IPR020422">
    <property type="entry name" value="TYR_PHOSPHATASE_DUAL_dom"/>
</dbReference>
<dbReference type="GO" id="GO:0033550">
    <property type="term" value="F:MAP kinase tyrosine phosphatase activity"/>
    <property type="evidence" value="ECO:0007669"/>
    <property type="project" value="TreeGrafter"/>
</dbReference>
<feature type="domain" description="Tyrosine-protein phosphatase" evidence="7">
    <location>
        <begin position="129"/>
        <end position="277"/>
    </location>
</feature>
<evidence type="ECO:0000256" key="1">
    <source>
        <dbReference type="ARBA" id="ARBA00008601"/>
    </source>
</evidence>
<dbReference type="Gene3D" id="3.90.190.10">
    <property type="entry name" value="Protein tyrosine phosphatase superfamily"/>
    <property type="match status" value="1"/>
</dbReference>
<dbReference type="SMART" id="SM00195">
    <property type="entry name" value="DSPc"/>
    <property type="match status" value="1"/>
</dbReference>
<dbReference type="InterPro" id="IPR016130">
    <property type="entry name" value="Tyr_Pase_AS"/>
</dbReference>
<keyword evidence="4" id="KW-0904">Protein phosphatase</keyword>
<evidence type="ECO:0000256" key="5">
    <source>
        <dbReference type="SAM" id="MobiDB-lite"/>
    </source>
</evidence>
<evidence type="ECO:0000259" key="7">
    <source>
        <dbReference type="PROSITE" id="PS50054"/>
    </source>
</evidence>
<dbReference type="Pfam" id="PF00782">
    <property type="entry name" value="DSPc"/>
    <property type="match status" value="1"/>
</dbReference>
<organism evidence="9 10">
    <name type="scientific">Prymnesium parvum</name>
    <name type="common">Toxic golden alga</name>
    <dbReference type="NCBI Taxonomy" id="97485"/>
    <lineage>
        <taxon>Eukaryota</taxon>
        <taxon>Haptista</taxon>
        <taxon>Haptophyta</taxon>
        <taxon>Prymnesiophyceae</taxon>
        <taxon>Prymnesiales</taxon>
        <taxon>Prymnesiaceae</taxon>
        <taxon>Prymnesium</taxon>
    </lineage>
</organism>
<evidence type="ECO:0000256" key="4">
    <source>
        <dbReference type="ARBA" id="ARBA00022912"/>
    </source>
</evidence>
<dbReference type="GO" id="GO:0043409">
    <property type="term" value="P:negative regulation of MAPK cascade"/>
    <property type="evidence" value="ECO:0007669"/>
    <property type="project" value="TreeGrafter"/>
</dbReference>
<evidence type="ECO:0000313" key="10">
    <source>
        <dbReference type="Proteomes" id="UP001515480"/>
    </source>
</evidence>
<dbReference type="SUPFAM" id="SSF49879">
    <property type="entry name" value="SMAD/FHA domain"/>
    <property type="match status" value="1"/>
</dbReference>
<dbReference type="InterPro" id="IPR000253">
    <property type="entry name" value="FHA_dom"/>
</dbReference>
<dbReference type="GO" id="GO:0008330">
    <property type="term" value="F:protein tyrosine/threonine phosphatase activity"/>
    <property type="evidence" value="ECO:0007669"/>
    <property type="project" value="TreeGrafter"/>
</dbReference>
<comment type="similarity">
    <text evidence="1">Belongs to the protein-tyrosine phosphatase family. Non-receptor class dual specificity subfamily.</text>
</comment>
<dbReference type="GO" id="GO:0005737">
    <property type="term" value="C:cytoplasm"/>
    <property type="evidence" value="ECO:0007669"/>
    <property type="project" value="TreeGrafter"/>
</dbReference>
<dbReference type="InterPro" id="IPR008984">
    <property type="entry name" value="SMAD_FHA_dom_sf"/>
</dbReference>
<protein>
    <recommendedName>
        <fullName evidence="2">protein-tyrosine-phosphatase</fullName>
        <ecNumber evidence="2">3.1.3.48</ecNumber>
    </recommendedName>
</protein>
<dbReference type="InterPro" id="IPR000387">
    <property type="entry name" value="Tyr_Pase_dom"/>
</dbReference>
<feature type="region of interest" description="Disordered" evidence="5">
    <location>
        <begin position="417"/>
        <end position="484"/>
    </location>
</feature>
<feature type="compositionally biased region" description="Gly residues" evidence="5">
    <location>
        <begin position="474"/>
        <end position="484"/>
    </location>
</feature>
<dbReference type="FunFam" id="2.60.200.20:FF:000019">
    <property type="entry name" value="Nuclear inhibitor of protein phosphatase"/>
    <property type="match status" value="1"/>
</dbReference>
<dbReference type="PROSITE" id="PS50056">
    <property type="entry name" value="TYR_PHOSPHATASE_2"/>
    <property type="match status" value="1"/>
</dbReference>
<dbReference type="SUPFAM" id="SSF52799">
    <property type="entry name" value="(Phosphotyrosine protein) phosphatases II"/>
    <property type="match status" value="1"/>
</dbReference>
<dbReference type="PROSITE" id="PS50054">
    <property type="entry name" value="TYR_PHOSPHATASE_DUAL"/>
    <property type="match status" value="1"/>
</dbReference>
<dbReference type="Gene3D" id="2.60.200.20">
    <property type="match status" value="1"/>
</dbReference>
<dbReference type="InterPro" id="IPR029021">
    <property type="entry name" value="Prot-tyrosine_phosphatase-like"/>
</dbReference>
<comment type="caution">
    <text evidence="9">The sequence shown here is derived from an EMBL/GenBank/DDBJ whole genome shotgun (WGS) entry which is preliminary data.</text>
</comment>